<feature type="compositionally biased region" description="Basic and acidic residues" evidence="1">
    <location>
        <begin position="48"/>
        <end position="57"/>
    </location>
</feature>
<feature type="non-terminal residue" evidence="2">
    <location>
        <position position="292"/>
    </location>
</feature>
<feature type="compositionally biased region" description="Basic residues" evidence="1">
    <location>
        <begin position="212"/>
        <end position="283"/>
    </location>
</feature>
<feature type="region of interest" description="Disordered" evidence="1">
    <location>
        <begin position="128"/>
        <end position="156"/>
    </location>
</feature>
<feature type="compositionally biased region" description="Basic residues" evidence="1">
    <location>
        <begin position="133"/>
        <end position="147"/>
    </location>
</feature>
<organism evidence="2">
    <name type="scientific">uncultured Quadrisphaera sp</name>
    <dbReference type="NCBI Taxonomy" id="904978"/>
    <lineage>
        <taxon>Bacteria</taxon>
        <taxon>Bacillati</taxon>
        <taxon>Actinomycetota</taxon>
        <taxon>Actinomycetes</taxon>
        <taxon>Kineosporiales</taxon>
        <taxon>Kineosporiaceae</taxon>
        <taxon>Quadrisphaera</taxon>
        <taxon>environmental samples</taxon>
    </lineage>
</organism>
<sequence length="292" mass="31659">RRGGGVTDPRRRRRARRRRVGGHRRARGGDGGAVRAAGRRGAVGAHAAELRHRDRAALRAGAPDGAADDRGGGAGRTAAVLHGTRVGAARPGPRGGRAEPAQHRRPARHRALLDRQPPLLRHAVRALADDHRAGRRAARALPGRRGRGAGPHVGGAARRLPQLLDGEVPAQRPAAGHLRQPPPRPGVDDVGQHPPVPRAHLGPLRGVARRGGGAHRPPRPPGRRRHLAGDHRRHRRPHPPVRLVHRRRRHRSALAAVRRHPLPPRHRGREGPGRRRGRPRGRPAPHPVRTGL</sequence>
<proteinExistence type="predicted"/>
<evidence type="ECO:0000256" key="1">
    <source>
        <dbReference type="SAM" id="MobiDB-lite"/>
    </source>
</evidence>
<evidence type="ECO:0000313" key="2">
    <source>
        <dbReference type="EMBL" id="CAA9425941.1"/>
    </source>
</evidence>
<feature type="region of interest" description="Disordered" evidence="1">
    <location>
        <begin position="171"/>
        <end position="292"/>
    </location>
</feature>
<accession>A0A6J4Q1X3</accession>
<dbReference type="EMBL" id="CADCUY010000469">
    <property type="protein sequence ID" value="CAA9425941.1"/>
    <property type="molecule type" value="Genomic_DNA"/>
</dbReference>
<dbReference type="AlphaFoldDB" id="A0A6J4Q1X3"/>
<feature type="compositionally biased region" description="Low complexity" evidence="1">
    <location>
        <begin position="33"/>
        <end position="47"/>
    </location>
</feature>
<feature type="non-terminal residue" evidence="2">
    <location>
        <position position="1"/>
    </location>
</feature>
<feature type="region of interest" description="Disordered" evidence="1">
    <location>
        <begin position="1"/>
        <end position="108"/>
    </location>
</feature>
<reference evidence="2" key="1">
    <citation type="submission" date="2020-02" db="EMBL/GenBank/DDBJ databases">
        <authorList>
            <person name="Meier V. D."/>
        </authorList>
    </citation>
    <scope>NUCLEOTIDE SEQUENCE</scope>
    <source>
        <strain evidence="2">AVDCRST_MAG35</strain>
    </source>
</reference>
<gene>
    <name evidence="2" type="ORF">AVDCRST_MAG35-2240</name>
</gene>
<feature type="compositionally biased region" description="Basic residues" evidence="1">
    <location>
        <begin position="10"/>
        <end position="26"/>
    </location>
</feature>
<protein>
    <submittedName>
        <fullName evidence="2">Uncharacterized protein</fullName>
    </submittedName>
</protein>
<name>A0A6J4Q1X3_9ACTN</name>